<reference evidence="1" key="2">
    <citation type="submission" date="2021-10" db="EMBL/GenBank/DDBJ databases">
        <authorList>
            <person name="Piombo E."/>
        </authorList>
    </citation>
    <scope>NUCLEOTIDE SEQUENCE</scope>
</reference>
<organism evidence="1 2">
    <name type="scientific">Clonostachys rosea f. rosea IK726</name>
    <dbReference type="NCBI Taxonomy" id="1349383"/>
    <lineage>
        <taxon>Eukaryota</taxon>
        <taxon>Fungi</taxon>
        <taxon>Dikarya</taxon>
        <taxon>Ascomycota</taxon>
        <taxon>Pezizomycotina</taxon>
        <taxon>Sordariomycetes</taxon>
        <taxon>Hypocreomycetidae</taxon>
        <taxon>Hypocreales</taxon>
        <taxon>Bionectriaceae</taxon>
        <taxon>Clonostachys</taxon>
    </lineage>
</organism>
<gene>
    <name evidence="1" type="ORF">CRV2_00019569</name>
</gene>
<proteinExistence type="predicted"/>
<dbReference type="EMBL" id="CADEHS020000542">
    <property type="protein sequence ID" value="CAG9953766.1"/>
    <property type="molecule type" value="Genomic_DNA"/>
</dbReference>
<name>A0ACA9UKE5_BIOOC</name>
<evidence type="ECO:0000313" key="1">
    <source>
        <dbReference type="EMBL" id="CAG9953766.1"/>
    </source>
</evidence>
<sequence>MSPQPSAITSHDNQKHDGGIVEKGGTGPEMTKSEPEQTVSAQPPGTTDTEEDADCFLEGWRLWVVTAGM</sequence>
<dbReference type="Proteomes" id="UP000836387">
    <property type="component" value="Unassembled WGS sequence"/>
</dbReference>
<keyword evidence="2" id="KW-1185">Reference proteome</keyword>
<protein>
    <submittedName>
        <fullName evidence="1">Uncharacterized protein</fullName>
    </submittedName>
</protein>
<reference evidence="1" key="1">
    <citation type="submission" date="2020-04" db="EMBL/GenBank/DDBJ databases">
        <authorList>
            <person name="Broberg M."/>
        </authorList>
    </citation>
    <scope>NUCLEOTIDE SEQUENCE</scope>
</reference>
<accession>A0ACA9UKE5</accession>
<comment type="caution">
    <text evidence="1">The sequence shown here is derived from an EMBL/GenBank/DDBJ whole genome shotgun (WGS) entry which is preliminary data.</text>
</comment>
<evidence type="ECO:0000313" key="2">
    <source>
        <dbReference type="Proteomes" id="UP000836387"/>
    </source>
</evidence>